<name>A0AAV1SJU1_9ROSI</name>
<dbReference type="PANTHER" id="PTHR35720:SF1">
    <property type="entry name" value="PROTEIN PLASTID TRANSCRIPTIONALLY ACTIVE 12, CHLOROPLASTIC"/>
    <property type="match status" value="1"/>
</dbReference>
<dbReference type="PANTHER" id="PTHR35720">
    <property type="entry name" value="PROTEIN PLASTID TRANSCRIPTIONALLY ACTIVE 12, CHLOROPLASTIC"/>
    <property type="match status" value="1"/>
</dbReference>
<evidence type="ECO:0000313" key="3">
    <source>
        <dbReference type="Proteomes" id="UP001314170"/>
    </source>
</evidence>
<dbReference type="GO" id="GO:0090228">
    <property type="term" value="P:positive regulation of red or far-red light signaling pathway"/>
    <property type="evidence" value="ECO:0007669"/>
    <property type="project" value="InterPro"/>
</dbReference>
<feature type="compositionally biased region" description="Polar residues" evidence="1">
    <location>
        <begin position="45"/>
        <end position="64"/>
    </location>
</feature>
<evidence type="ECO:0000256" key="1">
    <source>
        <dbReference type="SAM" id="MobiDB-lite"/>
    </source>
</evidence>
<sequence>MTDMDEAMAQAVDIGENDDEGGDDSEVEEEEEEEEEKEEEEKITRNWSVYKTTPQAPESKNSTMLEAEDISFVRILGIGKLCTSILHAKPKKEGPLSLEEAIDDSENLTDFLMDFEQDE</sequence>
<organism evidence="2 3">
    <name type="scientific">Dovyalis caffra</name>
    <dbReference type="NCBI Taxonomy" id="77055"/>
    <lineage>
        <taxon>Eukaryota</taxon>
        <taxon>Viridiplantae</taxon>
        <taxon>Streptophyta</taxon>
        <taxon>Embryophyta</taxon>
        <taxon>Tracheophyta</taxon>
        <taxon>Spermatophyta</taxon>
        <taxon>Magnoliopsida</taxon>
        <taxon>eudicotyledons</taxon>
        <taxon>Gunneridae</taxon>
        <taxon>Pentapetalae</taxon>
        <taxon>rosids</taxon>
        <taxon>fabids</taxon>
        <taxon>Malpighiales</taxon>
        <taxon>Salicaceae</taxon>
        <taxon>Flacourtieae</taxon>
        <taxon>Dovyalis</taxon>
    </lineage>
</organism>
<dbReference type="InterPro" id="IPR034581">
    <property type="entry name" value="PTAC12"/>
</dbReference>
<dbReference type="AlphaFoldDB" id="A0AAV1SJU1"/>
<protein>
    <submittedName>
        <fullName evidence="2">Uncharacterized protein</fullName>
    </submittedName>
</protein>
<dbReference type="GO" id="GO:0042793">
    <property type="term" value="P:plastid transcription"/>
    <property type="evidence" value="ECO:0007669"/>
    <property type="project" value="TreeGrafter"/>
</dbReference>
<accession>A0AAV1SJU1</accession>
<dbReference type="EMBL" id="CAWUPB010001184">
    <property type="protein sequence ID" value="CAK7350164.1"/>
    <property type="molecule type" value="Genomic_DNA"/>
</dbReference>
<evidence type="ECO:0000313" key="2">
    <source>
        <dbReference type="EMBL" id="CAK7350164.1"/>
    </source>
</evidence>
<proteinExistence type="predicted"/>
<feature type="compositionally biased region" description="Acidic residues" evidence="1">
    <location>
        <begin position="15"/>
        <end position="41"/>
    </location>
</feature>
<dbReference type="GO" id="GO:0009416">
    <property type="term" value="P:response to light stimulus"/>
    <property type="evidence" value="ECO:0007669"/>
    <property type="project" value="InterPro"/>
</dbReference>
<dbReference type="Proteomes" id="UP001314170">
    <property type="component" value="Unassembled WGS sequence"/>
</dbReference>
<gene>
    <name evidence="2" type="ORF">DCAF_LOCUS22891</name>
</gene>
<dbReference type="GO" id="GO:0005634">
    <property type="term" value="C:nucleus"/>
    <property type="evidence" value="ECO:0007669"/>
    <property type="project" value="InterPro"/>
</dbReference>
<keyword evidence="3" id="KW-1185">Reference proteome</keyword>
<dbReference type="GO" id="GO:0045893">
    <property type="term" value="P:positive regulation of DNA-templated transcription"/>
    <property type="evidence" value="ECO:0007669"/>
    <property type="project" value="TreeGrafter"/>
</dbReference>
<dbReference type="GO" id="GO:0009507">
    <property type="term" value="C:chloroplast"/>
    <property type="evidence" value="ECO:0007669"/>
    <property type="project" value="InterPro"/>
</dbReference>
<feature type="region of interest" description="Disordered" evidence="1">
    <location>
        <begin position="1"/>
        <end position="64"/>
    </location>
</feature>
<reference evidence="2 3" key="1">
    <citation type="submission" date="2024-01" db="EMBL/GenBank/DDBJ databases">
        <authorList>
            <person name="Waweru B."/>
        </authorList>
    </citation>
    <scope>NUCLEOTIDE SEQUENCE [LARGE SCALE GENOMIC DNA]</scope>
</reference>
<comment type="caution">
    <text evidence="2">The sequence shown here is derived from an EMBL/GenBank/DDBJ whole genome shotgun (WGS) entry which is preliminary data.</text>
</comment>